<organism evidence="3 4">
    <name type="scientific">Taxus chinensis</name>
    <name type="common">Chinese yew</name>
    <name type="synonym">Taxus wallichiana var. chinensis</name>
    <dbReference type="NCBI Taxonomy" id="29808"/>
    <lineage>
        <taxon>Eukaryota</taxon>
        <taxon>Viridiplantae</taxon>
        <taxon>Streptophyta</taxon>
        <taxon>Embryophyta</taxon>
        <taxon>Tracheophyta</taxon>
        <taxon>Spermatophyta</taxon>
        <taxon>Pinopsida</taxon>
        <taxon>Pinidae</taxon>
        <taxon>Conifers II</taxon>
        <taxon>Cupressales</taxon>
        <taxon>Taxaceae</taxon>
        <taxon>Taxus</taxon>
    </lineage>
</organism>
<dbReference type="AlphaFoldDB" id="A0AA38GLX3"/>
<evidence type="ECO:0000259" key="2">
    <source>
        <dbReference type="PROSITE" id="PS50011"/>
    </source>
</evidence>
<dbReference type="Proteomes" id="UP000824469">
    <property type="component" value="Unassembled WGS sequence"/>
</dbReference>
<dbReference type="PANTHER" id="PTHR46863">
    <property type="entry name" value="OS09G0572100 PROTEIN"/>
    <property type="match status" value="1"/>
</dbReference>
<dbReference type="InterPro" id="IPR000719">
    <property type="entry name" value="Prot_kinase_dom"/>
</dbReference>
<dbReference type="Pfam" id="PF00069">
    <property type="entry name" value="Pkinase"/>
    <property type="match status" value="1"/>
</dbReference>
<dbReference type="InterPro" id="IPR001245">
    <property type="entry name" value="Ser-Thr/Tyr_kinase_cat_dom"/>
</dbReference>
<proteinExistence type="predicted"/>
<dbReference type="Pfam" id="PF07714">
    <property type="entry name" value="PK_Tyr_Ser-Thr"/>
    <property type="match status" value="1"/>
</dbReference>
<dbReference type="GO" id="GO:0005524">
    <property type="term" value="F:ATP binding"/>
    <property type="evidence" value="ECO:0007669"/>
    <property type="project" value="InterPro"/>
</dbReference>
<feature type="region of interest" description="Disordered" evidence="1">
    <location>
        <begin position="168"/>
        <end position="194"/>
    </location>
</feature>
<accession>A0AA38GLX3</accession>
<dbReference type="GO" id="GO:0004672">
    <property type="term" value="F:protein kinase activity"/>
    <property type="evidence" value="ECO:0007669"/>
    <property type="project" value="InterPro"/>
</dbReference>
<dbReference type="Gene3D" id="1.10.510.10">
    <property type="entry name" value="Transferase(Phosphotransferase) domain 1"/>
    <property type="match status" value="1"/>
</dbReference>
<dbReference type="SUPFAM" id="SSF56112">
    <property type="entry name" value="Protein kinase-like (PK-like)"/>
    <property type="match status" value="1"/>
</dbReference>
<keyword evidence="4" id="KW-1185">Reference proteome</keyword>
<comment type="caution">
    <text evidence="3">The sequence shown here is derived from an EMBL/GenBank/DDBJ whole genome shotgun (WGS) entry which is preliminary data.</text>
</comment>
<dbReference type="EMBL" id="JAHRHJ020000002">
    <property type="protein sequence ID" value="KAH9324509.1"/>
    <property type="molecule type" value="Genomic_DNA"/>
</dbReference>
<protein>
    <recommendedName>
        <fullName evidence="2">Protein kinase domain-containing protein</fullName>
    </recommendedName>
</protein>
<name>A0AA38GLX3_TAXCH</name>
<evidence type="ECO:0000313" key="4">
    <source>
        <dbReference type="Proteomes" id="UP000824469"/>
    </source>
</evidence>
<dbReference type="Gene3D" id="3.30.200.20">
    <property type="entry name" value="Phosphorylase Kinase, domain 1"/>
    <property type="match status" value="1"/>
</dbReference>
<dbReference type="OMA" id="TSTSWRC"/>
<evidence type="ECO:0000256" key="1">
    <source>
        <dbReference type="SAM" id="MobiDB-lite"/>
    </source>
</evidence>
<evidence type="ECO:0000313" key="3">
    <source>
        <dbReference type="EMBL" id="KAH9324509.1"/>
    </source>
</evidence>
<feature type="non-terminal residue" evidence="3">
    <location>
        <position position="1"/>
    </location>
</feature>
<dbReference type="PROSITE" id="PS50011">
    <property type="entry name" value="PROTEIN_KINASE_DOM"/>
    <property type="match status" value="1"/>
</dbReference>
<gene>
    <name evidence="3" type="ORF">KI387_004687</name>
</gene>
<sequence length="319" mass="35749">FKEITEATAQFTSGRVGKSSVYKADLRGKTVAITVRKLKKIRDFRSGLRQICNAHHANIVKLMGGCCEGEHVYLAYEYVQGSSLADCLRNIRMPGFTVLNSWISRMQIATDVAQALEYMHHDTKVDYVHNYVKSTSIIITEPGYKARICHVGASYLAGEYEIDDNHEVNDSSKQKAVSGEITEEEESTGKPEQGIKLHKRSKSMKITGTQGYMAPEYVSTGIVSQKNDVFAFGVILLELMSGHEPVRYLSKANRQLERVSLIDFVNKLFLSDDQAERAGKLRSWVDPRLKDSFPVDCAERVARLAASCVDSDLLKRPDM</sequence>
<feature type="non-terminal residue" evidence="3">
    <location>
        <position position="319"/>
    </location>
</feature>
<reference evidence="3 4" key="1">
    <citation type="journal article" date="2021" name="Nat. Plants">
        <title>The Taxus genome provides insights into paclitaxel biosynthesis.</title>
        <authorList>
            <person name="Xiong X."/>
            <person name="Gou J."/>
            <person name="Liao Q."/>
            <person name="Li Y."/>
            <person name="Zhou Q."/>
            <person name="Bi G."/>
            <person name="Li C."/>
            <person name="Du R."/>
            <person name="Wang X."/>
            <person name="Sun T."/>
            <person name="Guo L."/>
            <person name="Liang H."/>
            <person name="Lu P."/>
            <person name="Wu Y."/>
            <person name="Zhang Z."/>
            <person name="Ro D.K."/>
            <person name="Shang Y."/>
            <person name="Huang S."/>
            <person name="Yan J."/>
        </authorList>
    </citation>
    <scope>NUCLEOTIDE SEQUENCE [LARGE SCALE GENOMIC DNA]</scope>
    <source>
        <strain evidence="3">Ta-2019</strain>
    </source>
</reference>
<dbReference type="InterPro" id="IPR011009">
    <property type="entry name" value="Kinase-like_dom_sf"/>
</dbReference>
<feature type="domain" description="Protein kinase" evidence="2">
    <location>
        <begin position="1"/>
        <end position="319"/>
    </location>
</feature>
<dbReference type="PANTHER" id="PTHR46863:SF1">
    <property type="entry name" value="PROTEIN KINASE SUPERFAMILY PROTEIN"/>
    <property type="match status" value="1"/>
</dbReference>